<gene>
    <name evidence="20" type="primary">phoR</name>
    <name evidence="20" type="ORF">PROAA_1560005</name>
</gene>
<dbReference type="RefSeq" id="WP_186410183.1">
    <property type="nucleotide sequence ID" value="NZ_FLQY01000064.1"/>
</dbReference>
<dbReference type="Pfam" id="PF02518">
    <property type="entry name" value="HATPase_c"/>
    <property type="match status" value="1"/>
</dbReference>
<dbReference type="PRINTS" id="PR00344">
    <property type="entry name" value="BCTRLSENSOR"/>
</dbReference>
<dbReference type="InterPro" id="IPR050351">
    <property type="entry name" value="BphY/WalK/GraS-like"/>
</dbReference>
<dbReference type="InterPro" id="IPR004358">
    <property type="entry name" value="Sig_transdc_His_kin-like_C"/>
</dbReference>
<feature type="transmembrane region" description="Helical" evidence="18">
    <location>
        <begin position="7"/>
        <end position="25"/>
    </location>
</feature>
<keyword evidence="16 18" id="KW-0472">Membrane</keyword>
<evidence type="ECO:0000256" key="17">
    <source>
        <dbReference type="ARBA" id="ARBA00025207"/>
    </source>
</evidence>
<reference evidence="20 21" key="1">
    <citation type="submission" date="2016-06" db="EMBL/GenBank/DDBJ databases">
        <authorList>
            <person name="Kjaerup R.B."/>
            <person name="Dalgaard T.S."/>
            <person name="Juul-Madsen H.R."/>
        </authorList>
    </citation>
    <scope>NUCLEOTIDE SEQUENCE [LARGE SCALE GENOMIC DNA]</scope>
    <source>
        <strain evidence="20">2</strain>
    </source>
</reference>
<organism evidence="20 21">
    <name type="scientific">Candidatus Propionivibrio aalborgensis</name>
    <dbReference type="NCBI Taxonomy" id="1860101"/>
    <lineage>
        <taxon>Bacteria</taxon>
        <taxon>Pseudomonadati</taxon>
        <taxon>Pseudomonadota</taxon>
        <taxon>Betaproteobacteria</taxon>
        <taxon>Rhodocyclales</taxon>
        <taxon>Rhodocyclaceae</taxon>
        <taxon>Propionivibrio</taxon>
    </lineage>
</organism>
<keyword evidence="10 18" id="KW-0812">Transmembrane</keyword>
<evidence type="ECO:0000256" key="3">
    <source>
        <dbReference type="ARBA" id="ARBA00012438"/>
    </source>
</evidence>
<keyword evidence="14 18" id="KW-1133">Transmembrane helix</keyword>
<evidence type="ECO:0000256" key="16">
    <source>
        <dbReference type="ARBA" id="ARBA00023136"/>
    </source>
</evidence>
<evidence type="ECO:0000256" key="6">
    <source>
        <dbReference type="ARBA" id="ARBA00022475"/>
    </source>
</evidence>
<name>A0A1A8XNG6_9RHOO</name>
<dbReference type="Gene3D" id="1.10.287.130">
    <property type="match status" value="1"/>
</dbReference>
<dbReference type="SMART" id="SM00091">
    <property type="entry name" value="PAS"/>
    <property type="match status" value="1"/>
</dbReference>
<dbReference type="GO" id="GO:0000155">
    <property type="term" value="F:phosphorelay sensor kinase activity"/>
    <property type="evidence" value="ECO:0007669"/>
    <property type="project" value="InterPro"/>
</dbReference>
<dbReference type="Pfam" id="PF11808">
    <property type="entry name" value="PhoR"/>
    <property type="match status" value="1"/>
</dbReference>
<dbReference type="InterPro" id="IPR036890">
    <property type="entry name" value="HATPase_C_sf"/>
</dbReference>
<evidence type="ECO:0000259" key="19">
    <source>
        <dbReference type="PROSITE" id="PS50109"/>
    </source>
</evidence>
<evidence type="ECO:0000313" key="21">
    <source>
        <dbReference type="Proteomes" id="UP000199600"/>
    </source>
</evidence>
<evidence type="ECO:0000256" key="7">
    <source>
        <dbReference type="ARBA" id="ARBA00022553"/>
    </source>
</evidence>
<keyword evidence="13" id="KW-0067">ATP-binding</keyword>
<dbReference type="Pfam" id="PF13188">
    <property type="entry name" value="PAS_8"/>
    <property type="match status" value="1"/>
</dbReference>
<dbReference type="InterPro" id="IPR036097">
    <property type="entry name" value="HisK_dim/P_sf"/>
</dbReference>
<comment type="function">
    <text evidence="17">Member of the two-component regulatory system PhoR/PhoB involved in the phosphate regulon genes expression. PhoR may function as a membrane-associated protein kinase that phosphorylates PhoB in response to environmental signals.</text>
</comment>
<dbReference type="Proteomes" id="UP000199600">
    <property type="component" value="Unassembled WGS sequence"/>
</dbReference>
<dbReference type="PANTHER" id="PTHR45453:SF1">
    <property type="entry name" value="PHOSPHATE REGULON SENSOR PROTEIN PHOR"/>
    <property type="match status" value="1"/>
</dbReference>
<dbReference type="SUPFAM" id="SSF47384">
    <property type="entry name" value="Homodimeric domain of signal transducing histidine kinase"/>
    <property type="match status" value="1"/>
</dbReference>
<evidence type="ECO:0000256" key="1">
    <source>
        <dbReference type="ARBA" id="ARBA00000085"/>
    </source>
</evidence>
<keyword evidence="6" id="KW-1003">Cell membrane</keyword>
<evidence type="ECO:0000256" key="2">
    <source>
        <dbReference type="ARBA" id="ARBA00004429"/>
    </source>
</evidence>
<dbReference type="GO" id="GO:0005524">
    <property type="term" value="F:ATP binding"/>
    <property type="evidence" value="ECO:0007669"/>
    <property type="project" value="UniProtKB-KW"/>
</dbReference>
<keyword evidence="7" id="KW-0597">Phosphoprotein</keyword>
<dbReference type="GO" id="GO:0004721">
    <property type="term" value="F:phosphoprotein phosphatase activity"/>
    <property type="evidence" value="ECO:0007669"/>
    <property type="project" value="InterPro"/>
</dbReference>
<evidence type="ECO:0000256" key="18">
    <source>
        <dbReference type="SAM" id="Phobius"/>
    </source>
</evidence>
<dbReference type="AlphaFoldDB" id="A0A1A8XNG6"/>
<dbReference type="CDD" id="cd00082">
    <property type="entry name" value="HisKA"/>
    <property type="match status" value="1"/>
</dbReference>
<dbReference type="GO" id="GO:0006817">
    <property type="term" value="P:phosphate ion transport"/>
    <property type="evidence" value="ECO:0007669"/>
    <property type="project" value="UniProtKB-KW"/>
</dbReference>
<evidence type="ECO:0000256" key="12">
    <source>
        <dbReference type="ARBA" id="ARBA00022777"/>
    </source>
</evidence>
<dbReference type="InterPro" id="IPR021766">
    <property type="entry name" value="PhoR_N"/>
</dbReference>
<dbReference type="FunFam" id="1.10.287.130:FF:000001">
    <property type="entry name" value="Two-component sensor histidine kinase"/>
    <property type="match status" value="1"/>
</dbReference>
<evidence type="ECO:0000256" key="9">
    <source>
        <dbReference type="ARBA" id="ARBA00022679"/>
    </source>
</evidence>
<evidence type="ECO:0000256" key="11">
    <source>
        <dbReference type="ARBA" id="ARBA00022741"/>
    </source>
</evidence>
<dbReference type="InterPro" id="IPR000014">
    <property type="entry name" value="PAS"/>
</dbReference>
<keyword evidence="5" id="KW-0813">Transport</keyword>
<proteinExistence type="predicted"/>
<evidence type="ECO:0000256" key="14">
    <source>
        <dbReference type="ARBA" id="ARBA00022989"/>
    </source>
</evidence>
<dbReference type="SUPFAM" id="SSF55785">
    <property type="entry name" value="PYP-like sensor domain (PAS domain)"/>
    <property type="match status" value="1"/>
</dbReference>
<evidence type="ECO:0000256" key="13">
    <source>
        <dbReference type="ARBA" id="ARBA00022840"/>
    </source>
</evidence>
<dbReference type="InterPro" id="IPR003661">
    <property type="entry name" value="HisK_dim/P_dom"/>
</dbReference>
<dbReference type="FunFam" id="3.30.565.10:FF:000006">
    <property type="entry name" value="Sensor histidine kinase WalK"/>
    <property type="match status" value="1"/>
</dbReference>
<dbReference type="InterPro" id="IPR003594">
    <property type="entry name" value="HATPase_dom"/>
</dbReference>
<sequence length="433" mass="48771">MSAIWVRLIWQLLLFTCIVFPPVFYIYGLNWGLASAVIFLLLLLCWHLFHLQKLMSWLEGELNSPLPEGRGVWETTFAELHRRVRMRLGQQQLLAETLENFMSVFQALPDGVIAFDRHRRIDWINERAETHFALSAASDRGLVLTNLIRHPDFVAYLDSGQYAEPLIYRDGRVDGMTLLLQIIPYGEDQNLLVSRDVSQVERVETIRRDFIANVSHELKTPLTVVAGFSEMLVGGHEAYGGAKINNYLTLICEQTARMQRLIEDLLTLSSLESGGPWLNEERVELEPMLRSILADAQALSAGKHEIVLNVETPSVLAGYASELRSAFSNLAGNAVRYTPPGGRIDLLWRVHDGFGEFVVTDTGIGIAAQHLPRLTERFYRVDRSRSRETGGTGLGLAIVKHVLTRHHATLEIESTLGKGSRFSARFPERCILG</sequence>
<keyword evidence="12 20" id="KW-0418">Kinase</keyword>
<dbReference type="SMART" id="SM00387">
    <property type="entry name" value="HATPase_c"/>
    <property type="match status" value="1"/>
</dbReference>
<dbReference type="InterPro" id="IPR035965">
    <property type="entry name" value="PAS-like_dom_sf"/>
</dbReference>
<dbReference type="Gene3D" id="3.30.450.20">
    <property type="entry name" value="PAS domain"/>
    <property type="match status" value="1"/>
</dbReference>
<keyword evidence="9 20" id="KW-0808">Transferase</keyword>
<comment type="catalytic activity">
    <reaction evidence="1">
        <text>ATP + protein L-histidine = ADP + protein N-phospho-L-histidine.</text>
        <dbReference type="EC" id="2.7.13.3"/>
    </reaction>
</comment>
<evidence type="ECO:0000256" key="15">
    <source>
        <dbReference type="ARBA" id="ARBA00023012"/>
    </source>
</evidence>
<evidence type="ECO:0000256" key="5">
    <source>
        <dbReference type="ARBA" id="ARBA00022448"/>
    </source>
</evidence>
<accession>A0A1A8XNG6</accession>
<dbReference type="PROSITE" id="PS50109">
    <property type="entry name" value="HIS_KIN"/>
    <property type="match status" value="1"/>
</dbReference>
<keyword evidence="11" id="KW-0547">Nucleotide-binding</keyword>
<evidence type="ECO:0000256" key="4">
    <source>
        <dbReference type="ARBA" id="ARBA00019665"/>
    </source>
</evidence>
<feature type="transmembrane region" description="Helical" evidence="18">
    <location>
        <begin position="31"/>
        <end position="49"/>
    </location>
</feature>
<evidence type="ECO:0000256" key="8">
    <source>
        <dbReference type="ARBA" id="ARBA00022592"/>
    </source>
</evidence>
<dbReference type="Gene3D" id="3.30.565.10">
    <property type="entry name" value="Histidine kinase-like ATPase, C-terminal domain"/>
    <property type="match status" value="1"/>
</dbReference>
<comment type="subcellular location">
    <subcellularLocation>
        <location evidence="2">Cell inner membrane</location>
        <topology evidence="2">Multi-pass membrane protein</topology>
    </subcellularLocation>
</comment>
<dbReference type="Pfam" id="PF00512">
    <property type="entry name" value="HisKA"/>
    <property type="match status" value="1"/>
</dbReference>
<dbReference type="SUPFAM" id="SSF55874">
    <property type="entry name" value="ATPase domain of HSP90 chaperone/DNA topoisomerase II/histidine kinase"/>
    <property type="match status" value="1"/>
</dbReference>
<dbReference type="PANTHER" id="PTHR45453">
    <property type="entry name" value="PHOSPHATE REGULON SENSOR PROTEIN PHOR"/>
    <property type="match status" value="1"/>
</dbReference>
<dbReference type="InterPro" id="IPR005467">
    <property type="entry name" value="His_kinase_dom"/>
</dbReference>
<dbReference type="NCBIfam" id="TIGR02966">
    <property type="entry name" value="phoR_proteo"/>
    <property type="match status" value="1"/>
</dbReference>
<dbReference type="InterPro" id="IPR014310">
    <property type="entry name" value="Sig_transdc_His_kinase_PhoR"/>
</dbReference>
<dbReference type="SMART" id="SM00388">
    <property type="entry name" value="HisKA"/>
    <property type="match status" value="1"/>
</dbReference>
<dbReference type="GO" id="GO:0005886">
    <property type="term" value="C:plasma membrane"/>
    <property type="evidence" value="ECO:0007669"/>
    <property type="project" value="UniProtKB-SubCell"/>
</dbReference>
<keyword evidence="15" id="KW-0902">Two-component regulatory system</keyword>
<evidence type="ECO:0000313" key="20">
    <source>
        <dbReference type="EMBL" id="SBT05493.1"/>
    </source>
</evidence>
<dbReference type="GO" id="GO:0016036">
    <property type="term" value="P:cellular response to phosphate starvation"/>
    <property type="evidence" value="ECO:0007669"/>
    <property type="project" value="TreeGrafter"/>
</dbReference>
<protein>
    <recommendedName>
        <fullName evidence="4">Phosphate regulon sensor protein PhoR</fullName>
        <ecNumber evidence="3">2.7.13.3</ecNumber>
    </recommendedName>
</protein>
<keyword evidence="21" id="KW-1185">Reference proteome</keyword>
<evidence type="ECO:0000256" key="10">
    <source>
        <dbReference type="ARBA" id="ARBA00022692"/>
    </source>
</evidence>
<dbReference type="EC" id="2.7.13.3" evidence="3"/>
<keyword evidence="8" id="KW-0592">Phosphate transport</keyword>
<dbReference type="EMBL" id="FLQY01000064">
    <property type="protein sequence ID" value="SBT05493.1"/>
    <property type="molecule type" value="Genomic_DNA"/>
</dbReference>
<feature type="domain" description="Histidine kinase" evidence="19">
    <location>
        <begin position="213"/>
        <end position="430"/>
    </location>
</feature>